<protein>
    <submittedName>
        <fullName evidence="1">Uncharacterized protein</fullName>
    </submittedName>
</protein>
<dbReference type="AlphaFoldDB" id="A0AAV7DRJ5"/>
<proteinExistence type="predicted"/>
<reference evidence="1 2" key="1">
    <citation type="submission" date="2021-07" db="EMBL/GenBank/DDBJ databases">
        <title>The Aristolochia fimbriata genome: insights into angiosperm evolution, floral development and chemical biosynthesis.</title>
        <authorList>
            <person name="Jiao Y."/>
        </authorList>
    </citation>
    <scope>NUCLEOTIDE SEQUENCE [LARGE SCALE GENOMIC DNA]</scope>
    <source>
        <strain evidence="1">IBCAS-2021</strain>
        <tissue evidence="1">Leaf</tissue>
    </source>
</reference>
<evidence type="ECO:0000313" key="2">
    <source>
        <dbReference type="Proteomes" id="UP000825729"/>
    </source>
</evidence>
<name>A0AAV7DRJ5_ARIFI</name>
<gene>
    <name evidence="1" type="ORF">H6P81_021236</name>
</gene>
<dbReference type="PANTHER" id="PTHR34410">
    <property type="entry name" value="INTRON-ENCODED HOMING ENDONUCLEASE, PUTATIVE-RELATED"/>
    <property type="match status" value="1"/>
</dbReference>
<evidence type="ECO:0000313" key="1">
    <source>
        <dbReference type="EMBL" id="KAG9438831.1"/>
    </source>
</evidence>
<dbReference type="Proteomes" id="UP000825729">
    <property type="component" value="Unassembled WGS sequence"/>
</dbReference>
<keyword evidence="2" id="KW-1185">Reference proteome</keyword>
<organism evidence="1 2">
    <name type="scientific">Aristolochia fimbriata</name>
    <name type="common">White veined hardy Dutchman's pipe vine</name>
    <dbReference type="NCBI Taxonomy" id="158543"/>
    <lineage>
        <taxon>Eukaryota</taxon>
        <taxon>Viridiplantae</taxon>
        <taxon>Streptophyta</taxon>
        <taxon>Embryophyta</taxon>
        <taxon>Tracheophyta</taxon>
        <taxon>Spermatophyta</taxon>
        <taxon>Magnoliopsida</taxon>
        <taxon>Magnoliidae</taxon>
        <taxon>Piperales</taxon>
        <taxon>Aristolochiaceae</taxon>
        <taxon>Aristolochia</taxon>
    </lineage>
</organism>
<dbReference type="PANTHER" id="PTHR34410:SF2">
    <property type="entry name" value="RRNA INTRON-ENCODED HOMING ENDONUCLEASE"/>
    <property type="match status" value="1"/>
</dbReference>
<accession>A0AAV7DRJ5</accession>
<dbReference type="EMBL" id="JAINDJ010000010">
    <property type="protein sequence ID" value="KAG9438831.1"/>
    <property type="molecule type" value="Genomic_DNA"/>
</dbReference>
<sequence length="253" mass="27294">MACPSTVSSVKAICPSALGMMAFSSFSQAGKAQGRALYGALLARHARAGHRAADHGRCGEVVHAGHALKVVLPPDEPPPRQGRFPFIADGPPAALLGRWHSPGVLVFFSPEGAALALMYSPFETRRRTRGRRVRAGAIKARYYFSSPLSLTLVCSNAGRRKCSWTHVNAAVPMDLVDSQTKSDASTFARPPMPPPGVEATRDRALLLRRRVSRGCYLVDPASSHMLVSKIKPCMCKYEQIQTAETANGSLNQL</sequence>
<comment type="caution">
    <text evidence="1">The sequence shown here is derived from an EMBL/GenBank/DDBJ whole genome shotgun (WGS) entry which is preliminary data.</text>
</comment>